<evidence type="ECO:0000313" key="8">
    <source>
        <dbReference type="Proteomes" id="UP001208570"/>
    </source>
</evidence>
<dbReference type="EMBL" id="JAODUP010000074">
    <property type="protein sequence ID" value="KAK2163791.1"/>
    <property type="molecule type" value="Genomic_DNA"/>
</dbReference>
<dbReference type="InterPro" id="IPR017452">
    <property type="entry name" value="GPCR_Rhodpsn_7TM"/>
</dbReference>
<gene>
    <name evidence="7" type="ORF">LSH36_74g09011</name>
</gene>
<feature type="transmembrane region" description="Helical" evidence="5">
    <location>
        <begin position="77"/>
        <end position="101"/>
    </location>
</feature>
<feature type="transmembrane region" description="Helical" evidence="5">
    <location>
        <begin position="163"/>
        <end position="185"/>
    </location>
</feature>
<accession>A0AAD9K3C5</accession>
<keyword evidence="4 5" id="KW-0472">Membrane</keyword>
<protein>
    <recommendedName>
        <fullName evidence="6">G-protein coupled receptors family 1 profile domain-containing protein</fullName>
    </recommendedName>
</protein>
<evidence type="ECO:0000256" key="2">
    <source>
        <dbReference type="ARBA" id="ARBA00022692"/>
    </source>
</evidence>
<feature type="transmembrane region" description="Helical" evidence="5">
    <location>
        <begin position="296"/>
        <end position="313"/>
    </location>
</feature>
<dbReference type="SUPFAM" id="SSF81321">
    <property type="entry name" value="Family A G protein-coupled receptor-like"/>
    <property type="match status" value="1"/>
</dbReference>
<organism evidence="7 8">
    <name type="scientific">Paralvinella palmiformis</name>
    <dbReference type="NCBI Taxonomy" id="53620"/>
    <lineage>
        <taxon>Eukaryota</taxon>
        <taxon>Metazoa</taxon>
        <taxon>Spiralia</taxon>
        <taxon>Lophotrochozoa</taxon>
        <taxon>Annelida</taxon>
        <taxon>Polychaeta</taxon>
        <taxon>Sedentaria</taxon>
        <taxon>Canalipalpata</taxon>
        <taxon>Terebellida</taxon>
        <taxon>Terebelliformia</taxon>
        <taxon>Alvinellidae</taxon>
        <taxon>Paralvinella</taxon>
    </lineage>
</organism>
<evidence type="ECO:0000313" key="7">
    <source>
        <dbReference type="EMBL" id="KAK2163791.1"/>
    </source>
</evidence>
<evidence type="ECO:0000256" key="4">
    <source>
        <dbReference type="ARBA" id="ARBA00023136"/>
    </source>
</evidence>
<reference evidence="7" key="1">
    <citation type="journal article" date="2023" name="Mol. Biol. Evol.">
        <title>Third-Generation Sequencing Reveals the Adaptive Role of the Epigenome in Three Deep-Sea Polychaetes.</title>
        <authorList>
            <person name="Perez M."/>
            <person name="Aroh O."/>
            <person name="Sun Y."/>
            <person name="Lan Y."/>
            <person name="Juniper S.K."/>
            <person name="Young C.R."/>
            <person name="Angers B."/>
            <person name="Qian P.Y."/>
        </authorList>
    </citation>
    <scope>NUCLEOTIDE SEQUENCE</scope>
    <source>
        <strain evidence="7">P08H-3</strain>
    </source>
</reference>
<feature type="transmembrane region" description="Helical" evidence="5">
    <location>
        <begin position="217"/>
        <end position="245"/>
    </location>
</feature>
<dbReference type="Gene3D" id="1.20.1070.10">
    <property type="entry name" value="Rhodopsin 7-helix transmembrane proteins"/>
    <property type="match status" value="1"/>
</dbReference>
<evidence type="ECO:0000256" key="3">
    <source>
        <dbReference type="ARBA" id="ARBA00022989"/>
    </source>
</evidence>
<evidence type="ECO:0000259" key="6">
    <source>
        <dbReference type="PROSITE" id="PS50262"/>
    </source>
</evidence>
<keyword evidence="8" id="KW-1185">Reference proteome</keyword>
<dbReference type="PANTHER" id="PTHR46641:SF25">
    <property type="entry name" value="CNMAMIDE RECEPTOR-RELATED"/>
    <property type="match status" value="1"/>
</dbReference>
<feature type="transmembrane region" description="Helical" evidence="5">
    <location>
        <begin position="121"/>
        <end position="142"/>
    </location>
</feature>
<keyword evidence="2 5" id="KW-0812">Transmembrane</keyword>
<keyword evidence="3 5" id="KW-1133">Transmembrane helix</keyword>
<comment type="subcellular location">
    <subcellularLocation>
        <location evidence="1">Membrane</location>
    </subcellularLocation>
</comment>
<feature type="transmembrane region" description="Helical" evidence="5">
    <location>
        <begin position="42"/>
        <end position="65"/>
    </location>
</feature>
<feature type="transmembrane region" description="Helical" evidence="5">
    <location>
        <begin position="325"/>
        <end position="342"/>
    </location>
</feature>
<dbReference type="InterPro" id="IPR052954">
    <property type="entry name" value="GPCR-Ligand_Int"/>
</dbReference>
<proteinExistence type="predicted"/>
<feature type="domain" description="G-protein coupled receptors family 1 profile" evidence="6">
    <location>
        <begin position="57"/>
        <end position="331"/>
    </location>
</feature>
<dbReference type="PANTHER" id="PTHR46641">
    <property type="entry name" value="FMRFAMIDE RECEPTOR-RELATED"/>
    <property type="match status" value="1"/>
</dbReference>
<comment type="caution">
    <text evidence="7">The sequence shown here is derived from an EMBL/GenBank/DDBJ whole genome shotgun (WGS) entry which is preliminary data.</text>
</comment>
<evidence type="ECO:0000256" key="5">
    <source>
        <dbReference type="SAM" id="Phobius"/>
    </source>
</evidence>
<evidence type="ECO:0000256" key="1">
    <source>
        <dbReference type="ARBA" id="ARBA00004370"/>
    </source>
</evidence>
<dbReference type="AlphaFoldDB" id="A0AAD9K3C5"/>
<sequence length="410" mass="47273">MDEKLPKSPDDWLDVVPSDEDWEYYSEYHGVEFPERTVIEQLYVYLPPLLLIVGTVGNIITAVILWRFIHKVLSTCLYLFVAQVSDLVVLYFLCGNEWLSAITYMDVRKIAMLSNNSVCKIIPFVMDLALHLSIWMIAAMSLETTLVLTRPQRLMRLCRLERVRAVILLILVLLICANAHCFWTYTISNVDKLQNGVRICSMLRLGNSQQNDNFRRIAWPLVNFLIADFFPYFVIFACTVTQITVRVKRKEHLRQLENTWKAYSVDSSAARELQISLLAVCLAHLFLLLPKMACDMFNYLVQTTMLFLVPYTFRLDAKRILAEGLGNALLYIYLSSKVFIMIGCCQAFRAQVWAMLSCMTCSGKQRVSNRRRRQPPATQQPLLYRVNQATPRDNCLANQSPRKAFSMTSV</sequence>
<dbReference type="PROSITE" id="PS50262">
    <property type="entry name" value="G_PROTEIN_RECEP_F1_2"/>
    <property type="match status" value="1"/>
</dbReference>
<name>A0AAD9K3C5_9ANNE</name>
<dbReference type="GO" id="GO:0016020">
    <property type="term" value="C:membrane"/>
    <property type="evidence" value="ECO:0007669"/>
    <property type="project" value="UniProtKB-SubCell"/>
</dbReference>
<dbReference type="Proteomes" id="UP001208570">
    <property type="component" value="Unassembled WGS sequence"/>
</dbReference>